<dbReference type="EMBL" id="JBHSFK010000018">
    <property type="protein sequence ID" value="MFC4503001.1"/>
    <property type="molecule type" value="Genomic_DNA"/>
</dbReference>
<keyword evidence="2" id="KW-1185">Reference proteome</keyword>
<evidence type="ECO:0000313" key="1">
    <source>
        <dbReference type="EMBL" id="MFC4503001.1"/>
    </source>
</evidence>
<evidence type="ECO:0008006" key="3">
    <source>
        <dbReference type="Google" id="ProtNLM"/>
    </source>
</evidence>
<gene>
    <name evidence="1" type="ORF">ACFPIH_26415</name>
</gene>
<proteinExistence type="predicted"/>
<dbReference type="Proteomes" id="UP001595839">
    <property type="component" value="Unassembled WGS sequence"/>
</dbReference>
<evidence type="ECO:0000313" key="2">
    <source>
        <dbReference type="Proteomes" id="UP001595839"/>
    </source>
</evidence>
<protein>
    <recommendedName>
        <fullName evidence="3">Minor tail protein</fullName>
    </recommendedName>
</protein>
<comment type="caution">
    <text evidence="1">The sequence shown here is derived from an EMBL/GenBank/DDBJ whole genome shotgun (WGS) entry which is preliminary data.</text>
</comment>
<name>A0ABV9AWZ0_9ACTN</name>
<reference evidence="2" key="1">
    <citation type="journal article" date="2019" name="Int. J. Syst. Evol. Microbiol.">
        <title>The Global Catalogue of Microorganisms (GCM) 10K type strain sequencing project: providing services to taxonomists for standard genome sequencing and annotation.</title>
        <authorList>
            <consortium name="The Broad Institute Genomics Platform"/>
            <consortium name="The Broad Institute Genome Sequencing Center for Infectious Disease"/>
            <person name="Wu L."/>
            <person name="Ma J."/>
        </authorList>
    </citation>
    <scope>NUCLEOTIDE SEQUENCE [LARGE SCALE GENOMIC DNA]</scope>
    <source>
        <strain evidence="2">CGMCC 4.7177</strain>
    </source>
</reference>
<accession>A0ABV9AWZ0</accession>
<organism evidence="1 2">
    <name type="scientific">Streptomyces vulcanius</name>
    <dbReference type="NCBI Taxonomy" id="1441876"/>
    <lineage>
        <taxon>Bacteria</taxon>
        <taxon>Bacillati</taxon>
        <taxon>Actinomycetota</taxon>
        <taxon>Actinomycetes</taxon>
        <taxon>Kitasatosporales</taxon>
        <taxon>Streptomycetaceae</taxon>
        <taxon>Streptomyces</taxon>
    </lineage>
</organism>
<dbReference type="RefSeq" id="WP_381176283.1">
    <property type="nucleotide sequence ID" value="NZ_JBHSFK010000018.1"/>
</dbReference>
<sequence>MPQLPEDIIDRLTQMERRIQQLSTAVNTRPALNTITGGEVEISDGTLKVTDGGTLLVQRPGSTGAMFRVGSWKDDEYGLEIHRQTGSLALSLFNGVGTSTALQPLRIYDNASREIISDDVNSGGLARPWLTMLPPQDATPARWPQTAATSWTTIALSYNPVWQPKLRLKLSTAASSGGAGQVRVLVAGVQWGPAVSAGTEFDYTDLVSSDFGTVFGPDAANPLKVEIQAIATTGTVYATPVLMYGRQT</sequence>